<gene>
    <name evidence="1" type="ORF">GII30_21470</name>
</gene>
<sequence>MALVFDTDHYEYEIAPEVSVLWGLAAVQTLPDGTESDRINYEVNSRMEAEAAIEEAIRNEASAPTCITASLLSTTVHFVDGSQMDFWILLDVTDWRCLDCRVDMRTVDEYYLLRDELWLSVVPDRVGHLCIGCVETRLGRQLSPDDFQPGRASLDGRYSARLRDRTGVPES</sequence>
<name>A0A857KPD2_9ACTN</name>
<accession>A0A857KPD2</accession>
<dbReference type="EMBL" id="CP045810">
    <property type="protein sequence ID" value="QHN41387.1"/>
    <property type="molecule type" value="Genomic_DNA"/>
</dbReference>
<dbReference type="RefSeq" id="WP_085949037.1">
    <property type="nucleotide sequence ID" value="NZ_CP045804.1"/>
</dbReference>
<evidence type="ECO:0000313" key="1">
    <source>
        <dbReference type="EMBL" id="QHN41387.1"/>
    </source>
</evidence>
<organism evidence="1">
    <name type="scientific">Gordonia amarae</name>
    <dbReference type="NCBI Taxonomy" id="36821"/>
    <lineage>
        <taxon>Bacteria</taxon>
        <taxon>Bacillati</taxon>
        <taxon>Actinomycetota</taxon>
        <taxon>Actinomycetes</taxon>
        <taxon>Mycobacteriales</taxon>
        <taxon>Gordoniaceae</taxon>
        <taxon>Gordonia</taxon>
    </lineage>
</organism>
<protein>
    <submittedName>
        <fullName evidence="1">Uncharacterized protein</fullName>
    </submittedName>
</protein>
<reference evidence="1" key="1">
    <citation type="journal article" date="2021" name="Nat. Microbiol.">
        <title>Cocultivation of an ultrasmall environmental parasitic bacterium with lytic ability against bacteria associated with wastewater foams.</title>
        <authorList>
            <person name="Batinovic S."/>
            <person name="Rose J.J.A."/>
            <person name="Ratcliffe J."/>
            <person name="Seviour R.J."/>
            <person name="Petrovski S."/>
        </authorList>
    </citation>
    <scope>NUCLEOTIDE SEQUENCE</scope>
    <source>
        <strain evidence="1">CON44</strain>
    </source>
</reference>
<proteinExistence type="predicted"/>
<dbReference type="AlphaFoldDB" id="A0A857KPD2"/>